<dbReference type="HOGENOM" id="CLU_168931_0_0_5"/>
<evidence type="ECO:0000256" key="1">
    <source>
        <dbReference type="SAM" id="SignalP"/>
    </source>
</evidence>
<dbReference type="OrthoDB" id="5616300at2"/>
<keyword evidence="3" id="KW-1185">Reference proteome</keyword>
<dbReference type="EMBL" id="AP014648">
    <property type="protein sequence ID" value="BAQ17687.1"/>
    <property type="molecule type" value="Genomic_DNA"/>
</dbReference>
<gene>
    <name evidence="2" type="ORF">GL4_2245</name>
</gene>
<dbReference type="AlphaFoldDB" id="A0A0A8K567"/>
<reference evidence="2 3" key="1">
    <citation type="submission" date="2014-09" db="EMBL/GenBank/DDBJ databases">
        <title>Genome sequencing of Methyloceanibacter caenitepidi Gela4.</title>
        <authorList>
            <person name="Takeuchi M."/>
            <person name="Susumu S."/>
            <person name="Kamagata Y."/>
            <person name="Oshima K."/>
            <person name="Hattori M."/>
            <person name="Iwasaki W."/>
        </authorList>
    </citation>
    <scope>NUCLEOTIDE SEQUENCE [LARGE SCALE GENOMIC DNA]</scope>
    <source>
        <strain evidence="2 3">Gela4</strain>
    </source>
</reference>
<dbReference type="Proteomes" id="UP000031643">
    <property type="component" value="Chromosome"/>
</dbReference>
<feature type="signal peptide" evidence="1">
    <location>
        <begin position="1"/>
        <end position="27"/>
    </location>
</feature>
<evidence type="ECO:0000313" key="2">
    <source>
        <dbReference type="EMBL" id="BAQ17687.1"/>
    </source>
</evidence>
<protein>
    <submittedName>
        <fullName evidence="2">Uncharacterized protein</fullName>
    </submittedName>
</protein>
<keyword evidence="1" id="KW-0732">Signal</keyword>
<dbReference type="KEGG" id="mcg:GL4_2245"/>
<proteinExistence type="predicted"/>
<organism evidence="2 3">
    <name type="scientific">Methyloceanibacter caenitepidi</name>
    <dbReference type="NCBI Taxonomy" id="1384459"/>
    <lineage>
        <taxon>Bacteria</taxon>
        <taxon>Pseudomonadati</taxon>
        <taxon>Pseudomonadota</taxon>
        <taxon>Alphaproteobacteria</taxon>
        <taxon>Hyphomicrobiales</taxon>
        <taxon>Hyphomicrobiaceae</taxon>
        <taxon>Methyloceanibacter</taxon>
    </lineage>
</organism>
<name>A0A0A8K567_9HYPH</name>
<dbReference type="RefSeq" id="WP_045367438.1">
    <property type="nucleotide sequence ID" value="NZ_AP014648.1"/>
</dbReference>
<accession>A0A0A8K567</accession>
<evidence type="ECO:0000313" key="3">
    <source>
        <dbReference type="Proteomes" id="UP000031643"/>
    </source>
</evidence>
<dbReference type="STRING" id="1384459.GL4_2245"/>
<sequence>MKLNAKAGATIAATAAALLVSGTLVTAAVAGEQGKCFGVNACKGKSACKTAANACKGHNACKGQGFLVMSEKKCARKGGSFQG</sequence>
<feature type="chain" id="PRO_5002055657" evidence="1">
    <location>
        <begin position="28"/>
        <end position="83"/>
    </location>
</feature>